<accession>A0AA35SSF3</accession>
<dbReference type="EMBL" id="CASHTH010002766">
    <property type="protein sequence ID" value="CAI8035038.1"/>
    <property type="molecule type" value="Genomic_DNA"/>
</dbReference>
<keyword evidence="2" id="KW-1185">Reference proteome</keyword>
<name>A0AA35SSF3_GEOBA</name>
<evidence type="ECO:0000313" key="1">
    <source>
        <dbReference type="EMBL" id="CAI8035038.1"/>
    </source>
</evidence>
<gene>
    <name evidence="1" type="ORF">GBAR_LOCUS19669</name>
</gene>
<evidence type="ECO:0000313" key="2">
    <source>
        <dbReference type="Proteomes" id="UP001174909"/>
    </source>
</evidence>
<dbReference type="AlphaFoldDB" id="A0AA35SSF3"/>
<comment type="caution">
    <text evidence="1">The sequence shown here is derived from an EMBL/GenBank/DDBJ whole genome shotgun (WGS) entry which is preliminary data.</text>
</comment>
<organism evidence="1 2">
    <name type="scientific">Geodia barretti</name>
    <name type="common">Barrett's horny sponge</name>
    <dbReference type="NCBI Taxonomy" id="519541"/>
    <lineage>
        <taxon>Eukaryota</taxon>
        <taxon>Metazoa</taxon>
        <taxon>Porifera</taxon>
        <taxon>Demospongiae</taxon>
        <taxon>Heteroscleromorpha</taxon>
        <taxon>Tetractinellida</taxon>
        <taxon>Astrophorina</taxon>
        <taxon>Geodiidae</taxon>
        <taxon>Geodia</taxon>
    </lineage>
</organism>
<sequence>MKPWRRGRRRCFTMRFTRWSCLPCRRIPTSARAPSSASCSASSYSAAACTCWR</sequence>
<protein>
    <submittedName>
        <fullName evidence="1">Uncharacterized protein</fullName>
    </submittedName>
</protein>
<proteinExistence type="predicted"/>
<dbReference type="Proteomes" id="UP001174909">
    <property type="component" value="Unassembled WGS sequence"/>
</dbReference>
<reference evidence="1" key="1">
    <citation type="submission" date="2023-03" db="EMBL/GenBank/DDBJ databases">
        <authorList>
            <person name="Steffen K."/>
            <person name="Cardenas P."/>
        </authorList>
    </citation>
    <scope>NUCLEOTIDE SEQUENCE</scope>
</reference>